<evidence type="ECO:0000313" key="3">
    <source>
        <dbReference type="Proteomes" id="UP001652661"/>
    </source>
</evidence>
<name>A0A6P4I409_DROKI</name>
<accession>A0A6P4I409</accession>
<feature type="signal peptide" evidence="2">
    <location>
        <begin position="1"/>
        <end position="21"/>
    </location>
</feature>
<feature type="region of interest" description="Disordered" evidence="1">
    <location>
        <begin position="131"/>
        <end position="181"/>
    </location>
</feature>
<feature type="region of interest" description="Disordered" evidence="1">
    <location>
        <begin position="240"/>
        <end position="349"/>
    </location>
</feature>
<organism evidence="3 4">
    <name type="scientific">Drosophila kikkawai</name>
    <name type="common">Fruit fly</name>
    <dbReference type="NCBI Taxonomy" id="30033"/>
    <lineage>
        <taxon>Eukaryota</taxon>
        <taxon>Metazoa</taxon>
        <taxon>Ecdysozoa</taxon>
        <taxon>Arthropoda</taxon>
        <taxon>Hexapoda</taxon>
        <taxon>Insecta</taxon>
        <taxon>Pterygota</taxon>
        <taxon>Neoptera</taxon>
        <taxon>Endopterygota</taxon>
        <taxon>Diptera</taxon>
        <taxon>Brachycera</taxon>
        <taxon>Muscomorpha</taxon>
        <taxon>Ephydroidea</taxon>
        <taxon>Drosophilidae</taxon>
        <taxon>Drosophila</taxon>
        <taxon>Sophophora</taxon>
    </lineage>
</organism>
<feature type="compositionally biased region" description="Acidic residues" evidence="1">
    <location>
        <begin position="269"/>
        <end position="290"/>
    </location>
</feature>
<dbReference type="AlphaFoldDB" id="A0A6P4I409"/>
<feature type="compositionally biased region" description="Basic residues" evidence="1">
    <location>
        <begin position="146"/>
        <end position="158"/>
    </location>
</feature>
<keyword evidence="2" id="KW-0732">Signal</keyword>
<feature type="chain" id="PRO_5027545153" evidence="2">
    <location>
        <begin position="22"/>
        <end position="365"/>
    </location>
</feature>
<sequence length="365" mass="41529">MKWAVCVALLLFVAWSYPAQAVRISALETQQRWPQKAKISSRNYPIEYVLLPNAKGGYRRRYVHGLGKAAPATTTERPLVRVWNSFVRSVQPAFSFRNLTNPLANFFNDGSANIIETSPVLIQSYDEEQELPYEEPAPLTSPSSSKRNRKRRKQLKRRPVYDSDESEDPYGSYEPYYAPPPHPAHPQPMFFYDTNSGSYYGVQRFSPQDFQASFYHYPDQQQGELEQDENEQEEPAVMRRLGHRKVTLLRPLPVSPPKTPSAAKLTELSEPEATNESEDTIEETESDSDDSSASADATTGEDESDMATHSPLSESMRNALGAYMRDDRHSRQRQRQTSEGAGAFDAEAKVSPRLHPRRFFRLGAW</sequence>
<evidence type="ECO:0000256" key="1">
    <source>
        <dbReference type="SAM" id="MobiDB-lite"/>
    </source>
</evidence>
<evidence type="ECO:0000313" key="4">
    <source>
        <dbReference type="RefSeq" id="XP_017017433.1"/>
    </source>
</evidence>
<gene>
    <name evidence="4" type="primary">LOC108071258</name>
</gene>
<keyword evidence="3" id="KW-1185">Reference proteome</keyword>
<dbReference type="OrthoDB" id="8045224at2759"/>
<dbReference type="RefSeq" id="XP_017017433.1">
    <property type="nucleotide sequence ID" value="XM_017161944.2"/>
</dbReference>
<protein>
    <submittedName>
        <fullName evidence="4">Uncharacterized protein</fullName>
    </submittedName>
</protein>
<reference evidence="4" key="1">
    <citation type="submission" date="2025-08" db="UniProtKB">
        <authorList>
            <consortium name="RefSeq"/>
        </authorList>
    </citation>
    <scope>IDENTIFICATION</scope>
    <source>
        <strain evidence="4">14028-0561.14</strain>
        <tissue evidence="4">Whole fly</tissue>
    </source>
</reference>
<dbReference type="GeneID" id="108071258"/>
<dbReference type="Proteomes" id="UP001652661">
    <property type="component" value="Chromosome 3R"/>
</dbReference>
<proteinExistence type="predicted"/>
<evidence type="ECO:0000256" key="2">
    <source>
        <dbReference type="SAM" id="SignalP"/>
    </source>
</evidence>